<dbReference type="CDD" id="cd06578">
    <property type="entry name" value="HemD"/>
    <property type="match status" value="1"/>
</dbReference>
<evidence type="ECO:0000256" key="4">
    <source>
        <dbReference type="ARBA" id="ARBA00023239"/>
    </source>
</evidence>
<evidence type="ECO:0000256" key="2">
    <source>
        <dbReference type="ARBA" id="ARBA00008133"/>
    </source>
</evidence>
<evidence type="ECO:0000256" key="5">
    <source>
        <dbReference type="ARBA" id="ARBA00023244"/>
    </source>
</evidence>
<comment type="catalytic activity">
    <reaction evidence="8">
        <text>hydroxymethylbilane = uroporphyrinogen III + H2O</text>
        <dbReference type="Rhea" id="RHEA:18965"/>
        <dbReference type="ChEBI" id="CHEBI:15377"/>
        <dbReference type="ChEBI" id="CHEBI:57308"/>
        <dbReference type="ChEBI" id="CHEBI:57845"/>
        <dbReference type="EC" id="4.2.1.75"/>
    </reaction>
</comment>
<evidence type="ECO:0000256" key="1">
    <source>
        <dbReference type="ARBA" id="ARBA00004772"/>
    </source>
</evidence>
<dbReference type="AlphaFoldDB" id="A0A1J5QKQ7"/>
<reference evidence="10" key="1">
    <citation type="submission" date="2016-10" db="EMBL/GenBank/DDBJ databases">
        <title>Sequence of Gallionella enrichment culture.</title>
        <authorList>
            <person name="Poehlein A."/>
            <person name="Muehling M."/>
            <person name="Daniel R."/>
        </authorList>
    </citation>
    <scope>NUCLEOTIDE SEQUENCE</scope>
</reference>
<gene>
    <name evidence="10" type="primary">hemD_8</name>
    <name evidence="10" type="ORF">GALL_340650</name>
</gene>
<comment type="similarity">
    <text evidence="2">Belongs to the uroporphyrinogen-III synthase family.</text>
</comment>
<sequence length="259" mass="28578">MPDAELAGRTIAITRPVEQARPLADLIRRHGGTPLLFPLIAIMPLEDYSQFDACLNQLGGADWAIFISSNAVQQAMPRMLRHAPAPPPGLRFAAIGASTAAELRKFGIRQVLTPQLRYDSEHLLALPEMQDVAGLRVLIFRGQGGRELLAETLSARGAEVHFAECYRRVNPQQNAGDLARLWQNKRLYALVVTSSEALRNLLELAGDATWLREALLCVNHERIAELARQHGLRVALAAAPGDEGMLRCLTQHVQGQYTR</sequence>
<dbReference type="EC" id="4.2.1.75" evidence="3"/>
<dbReference type="SUPFAM" id="SSF69618">
    <property type="entry name" value="HemD-like"/>
    <property type="match status" value="1"/>
</dbReference>
<dbReference type="GO" id="GO:0004852">
    <property type="term" value="F:uroporphyrinogen-III synthase activity"/>
    <property type="evidence" value="ECO:0007669"/>
    <property type="project" value="UniProtKB-EC"/>
</dbReference>
<feature type="domain" description="Tetrapyrrole biosynthesis uroporphyrinogen III synthase" evidence="9">
    <location>
        <begin position="23"/>
        <end position="246"/>
    </location>
</feature>
<keyword evidence="4 10" id="KW-0456">Lyase</keyword>
<evidence type="ECO:0000256" key="6">
    <source>
        <dbReference type="ARBA" id="ARBA00031702"/>
    </source>
</evidence>
<dbReference type="PANTHER" id="PTHR38042:SF1">
    <property type="entry name" value="UROPORPHYRINOGEN-III SYNTHASE, CHLOROPLASTIC"/>
    <property type="match status" value="1"/>
</dbReference>
<evidence type="ECO:0000256" key="7">
    <source>
        <dbReference type="ARBA" id="ARBA00032649"/>
    </source>
</evidence>
<name>A0A1J5QKQ7_9ZZZZ</name>
<organism evidence="10">
    <name type="scientific">mine drainage metagenome</name>
    <dbReference type="NCBI Taxonomy" id="410659"/>
    <lineage>
        <taxon>unclassified sequences</taxon>
        <taxon>metagenomes</taxon>
        <taxon>ecological metagenomes</taxon>
    </lineage>
</organism>
<evidence type="ECO:0000259" key="9">
    <source>
        <dbReference type="Pfam" id="PF02602"/>
    </source>
</evidence>
<evidence type="ECO:0000313" key="10">
    <source>
        <dbReference type="EMBL" id="OIQ84121.1"/>
    </source>
</evidence>
<protein>
    <recommendedName>
        <fullName evidence="3">uroporphyrinogen-III synthase</fullName>
        <ecNumber evidence="3">4.2.1.75</ecNumber>
    </recommendedName>
    <alternativeName>
        <fullName evidence="7">Hydroxymethylbilane hydrolyase [cyclizing]</fullName>
    </alternativeName>
    <alternativeName>
        <fullName evidence="6">Uroporphyrinogen-III cosynthase</fullName>
    </alternativeName>
</protein>
<dbReference type="InterPro" id="IPR039793">
    <property type="entry name" value="UROS/Hem4"/>
</dbReference>
<dbReference type="PANTHER" id="PTHR38042">
    <property type="entry name" value="UROPORPHYRINOGEN-III SYNTHASE, CHLOROPLASTIC"/>
    <property type="match status" value="1"/>
</dbReference>
<accession>A0A1J5QKQ7</accession>
<evidence type="ECO:0000256" key="3">
    <source>
        <dbReference type="ARBA" id="ARBA00013109"/>
    </source>
</evidence>
<evidence type="ECO:0000256" key="8">
    <source>
        <dbReference type="ARBA" id="ARBA00048617"/>
    </source>
</evidence>
<dbReference type="InterPro" id="IPR036108">
    <property type="entry name" value="4pyrrol_syn_uPrphyn_synt_sf"/>
</dbReference>
<dbReference type="GO" id="GO:0006780">
    <property type="term" value="P:uroporphyrinogen III biosynthetic process"/>
    <property type="evidence" value="ECO:0007669"/>
    <property type="project" value="InterPro"/>
</dbReference>
<dbReference type="Gene3D" id="3.40.50.10090">
    <property type="match status" value="2"/>
</dbReference>
<comment type="caution">
    <text evidence="10">The sequence shown here is derived from an EMBL/GenBank/DDBJ whole genome shotgun (WGS) entry which is preliminary data.</text>
</comment>
<proteinExistence type="inferred from homology"/>
<comment type="pathway">
    <text evidence="1">Porphyrin-containing compound metabolism; protoporphyrin-IX biosynthesis; coproporphyrinogen-III from 5-aminolevulinate: step 3/4.</text>
</comment>
<dbReference type="Pfam" id="PF02602">
    <property type="entry name" value="HEM4"/>
    <property type="match status" value="1"/>
</dbReference>
<keyword evidence="5" id="KW-0627">Porphyrin biosynthesis</keyword>
<dbReference type="EMBL" id="MLJW01000644">
    <property type="protein sequence ID" value="OIQ84121.1"/>
    <property type="molecule type" value="Genomic_DNA"/>
</dbReference>
<dbReference type="InterPro" id="IPR003754">
    <property type="entry name" value="4pyrrol_synth_uPrphyn_synth"/>
</dbReference>